<dbReference type="EMBL" id="CM009757">
    <property type="protein sequence ID" value="PUZ40116.1"/>
    <property type="molecule type" value="Genomic_DNA"/>
</dbReference>
<name>A0A2T7C9V8_9POAL</name>
<keyword evidence="3" id="KW-1185">Reference proteome</keyword>
<proteinExistence type="predicted"/>
<gene>
    <name evidence="2" type="ORF">GQ55_9G399700</name>
</gene>
<feature type="region of interest" description="Disordered" evidence="1">
    <location>
        <begin position="48"/>
        <end position="97"/>
    </location>
</feature>
<organism evidence="2 3">
    <name type="scientific">Panicum hallii var. hallii</name>
    <dbReference type="NCBI Taxonomy" id="1504633"/>
    <lineage>
        <taxon>Eukaryota</taxon>
        <taxon>Viridiplantae</taxon>
        <taxon>Streptophyta</taxon>
        <taxon>Embryophyta</taxon>
        <taxon>Tracheophyta</taxon>
        <taxon>Spermatophyta</taxon>
        <taxon>Magnoliopsida</taxon>
        <taxon>Liliopsida</taxon>
        <taxon>Poales</taxon>
        <taxon>Poaceae</taxon>
        <taxon>PACMAD clade</taxon>
        <taxon>Panicoideae</taxon>
        <taxon>Panicodae</taxon>
        <taxon>Paniceae</taxon>
        <taxon>Panicinae</taxon>
        <taxon>Panicum</taxon>
        <taxon>Panicum sect. Panicum</taxon>
    </lineage>
</organism>
<evidence type="ECO:0000313" key="2">
    <source>
        <dbReference type="EMBL" id="PUZ40116.1"/>
    </source>
</evidence>
<reference evidence="2 3" key="1">
    <citation type="submission" date="2018-04" db="EMBL/GenBank/DDBJ databases">
        <title>WGS assembly of Panicum hallii var. hallii HAL2.</title>
        <authorList>
            <person name="Lovell J."/>
            <person name="Jenkins J."/>
            <person name="Lowry D."/>
            <person name="Mamidi S."/>
            <person name="Sreedasyam A."/>
            <person name="Weng X."/>
            <person name="Barry K."/>
            <person name="Bonette J."/>
            <person name="Campitelli B."/>
            <person name="Daum C."/>
            <person name="Gordon S."/>
            <person name="Gould B."/>
            <person name="Lipzen A."/>
            <person name="MacQueen A."/>
            <person name="Palacio-Mejia J."/>
            <person name="Plott C."/>
            <person name="Shakirov E."/>
            <person name="Shu S."/>
            <person name="Yoshinaga Y."/>
            <person name="Zane M."/>
            <person name="Rokhsar D."/>
            <person name="Grimwood J."/>
            <person name="Schmutz J."/>
            <person name="Juenger T."/>
        </authorList>
    </citation>
    <scope>NUCLEOTIDE SEQUENCE [LARGE SCALE GENOMIC DNA]</scope>
    <source>
        <strain evidence="3">cv. HAL2</strain>
    </source>
</reference>
<dbReference type="AlphaFoldDB" id="A0A2T7C9V8"/>
<dbReference type="Proteomes" id="UP000244336">
    <property type="component" value="Chromosome 9"/>
</dbReference>
<feature type="compositionally biased region" description="Basic and acidic residues" evidence="1">
    <location>
        <begin position="48"/>
        <end position="64"/>
    </location>
</feature>
<evidence type="ECO:0000313" key="3">
    <source>
        <dbReference type="Proteomes" id="UP000244336"/>
    </source>
</evidence>
<protein>
    <submittedName>
        <fullName evidence="2">Uncharacterized protein</fullName>
    </submittedName>
</protein>
<evidence type="ECO:0000256" key="1">
    <source>
        <dbReference type="SAM" id="MobiDB-lite"/>
    </source>
</evidence>
<feature type="compositionally biased region" description="Low complexity" evidence="1">
    <location>
        <begin position="66"/>
        <end position="83"/>
    </location>
</feature>
<accession>A0A2T7C9V8</accession>
<dbReference type="Gramene" id="PUZ40116">
    <property type="protein sequence ID" value="PUZ40116"/>
    <property type="gene ID" value="GQ55_9G399700"/>
</dbReference>
<sequence>MLALLSVGKAFLLSLIFPVRLLAVFLDFSIDRGGRVHVAVSAAWPDRDLSDVNDRPQRSDDDIHFSSSSSSRGASSTGSGMTSPNDHALGDPVLQLA</sequence>